<sequence length="106" mass="12688">MNVQKQYKIKNLKEQFSPIQIIEVQYYILRSIREKNINRNVNSIPLFKDPFTQDNQQDLYQNISNNLIFDLVLSNLGFIIISIIYQSFLLLNYIKDKLDYIQAIIQ</sequence>
<keyword evidence="3" id="KW-1185">Reference proteome</keyword>
<evidence type="ECO:0008006" key="4">
    <source>
        <dbReference type="Google" id="ProtNLM"/>
    </source>
</evidence>
<evidence type="ECO:0000256" key="1">
    <source>
        <dbReference type="SAM" id="Phobius"/>
    </source>
</evidence>
<keyword evidence="1" id="KW-0812">Transmembrane</keyword>
<accession>A0A8S1SPI4</accession>
<comment type="caution">
    <text evidence="2">The sequence shown here is derived from an EMBL/GenBank/DDBJ whole genome shotgun (WGS) entry which is preliminary data.</text>
</comment>
<gene>
    <name evidence="2" type="ORF">PPENT_87.1.T0110137</name>
</gene>
<protein>
    <recommendedName>
        <fullName evidence="4">Transmembrane protein</fullName>
    </recommendedName>
</protein>
<keyword evidence="1" id="KW-1133">Transmembrane helix</keyword>
<dbReference type="Proteomes" id="UP000689195">
    <property type="component" value="Unassembled WGS sequence"/>
</dbReference>
<keyword evidence="1" id="KW-0472">Membrane</keyword>
<evidence type="ECO:0000313" key="2">
    <source>
        <dbReference type="EMBL" id="CAD8142433.1"/>
    </source>
</evidence>
<dbReference type="EMBL" id="CAJJDO010000011">
    <property type="protein sequence ID" value="CAD8142433.1"/>
    <property type="molecule type" value="Genomic_DNA"/>
</dbReference>
<reference evidence="2" key="1">
    <citation type="submission" date="2021-01" db="EMBL/GenBank/DDBJ databases">
        <authorList>
            <consortium name="Genoscope - CEA"/>
            <person name="William W."/>
        </authorList>
    </citation>
    <scope>NUCLEOTIDE SEQUENCE</scope>
</reference>
<proteinExistence type="predicted"/>
<organism evidence="2 3">
    <name type="scientific">Paramecium pentaurelia</name>
    <dbReference type="NCBI Taxonomy" id="43138"/>
    <lineage>
        <taxon>Eukaryota</taxon>
        <taxon>Sar</taxon>
        <taxon>Alveolata</taxon>
        <taxon>Ciliophora</taxon>
        <taxon>Intramacronucleata</taxon>
        <taxon>Oligohymenophorea</taxon>
        <taxon>Peniculida</taxon>
        <taxon>Parameciidae</taxon>
        <taxon>Paramecium</taxon>
    </lineage>
</organism>
<feature type="transmembrane region" description="Helical" evidence="1">
    <location>
        <begin position="67"/>
        <end position="88"/>
    </location>
</feature>
<dbReference type="AlphaFoldDB" id="A0A8S1SPI4"/>
<evidence type="ECO:0000313" key="3">
    <source>
        <dbReference type="Proteomes" id="UP000689195"/>
    </source>
</evidence>
<name>A0A8S1SPI4_9CILI</name>